<evidence type="ECO:0000313" key="2">
    <source>
        <dbReference type="EMBL" id="MFC4354166.1"/>
    </source>
</evidence>
<dbReference type="InterPro" id="IPR036515">
    <property type="entry name" value="Transposase_17_sf"/>
</dbReference>
<keyword evidence="3" id="KW-1185">Reference proteome</keyword>
<dbReference type="Pfam" id="PF01797">
    <property type="entry name" value="Y1_Tnp"/>
    <property type="match status" value="1"/>
</dbReference>
<dbReference type="PANTHER" id="PTHR34322:SF2">
    <property type="entry name" value="TRANSPOSASE IS200-LIKE DOMAIN-CONTAINING PROTEIN"/>
    <property type="match status" value="1"/>
</dbReference>
<sequence length="228" mass="27246">MTRPRHLVHPDRYYHCVVRGNNKQNIFSTTTDMIALLEAFQFAYEKSKFRVLAFCFMTNHYHVVIQTPNKDLSFIMATINRKYSDYYRRRYKYVGRIYQKPFWSKEIDSLYGLLEVSAYIHRNPIQTSVPMVSELAQYPFSTYPYYKTSHEMNLDFLDLTVLPTCLRLPYEKTTEGYCEFVLSKVFYSEDDINDEDWSITKMTWKDESYRFSNRIASQPDSLIQTSKS</sequence>
<evidence type="ECO:0000259" key="1">
    <source>
        <dbReference type="SMART" id="SM01321"/>
    </source>
</evidence>
<accession>A0ABV8UUB8</accession>
<feature type="domain" description="Transposase IS200-like" evidence="1">
    <location>
        <begin position="9"/>
        <end position="123"/>
    </location>
</feature>
<dbReference type="Proteomes" id="UP001595733">
    <property type="component" value="Unassembled WGS sequence"/>
</dbReference>
<dbReference type="SUPFAM" id="SSF143422">
    <property type="entry name" value="Transposase IS200-like"/>
    <property type="match status" value="1"/>
</dbReference>
<reference evidence="3" key="1">
    <citation type="journal article" date="2019" name="Int. J. Syst. Evol. Microbiol.">
        <title>The Global Catalogue of Microorganisms (GCM) 10K type strain sequencing project: providing services to taxonomists for standard genome sequencing and annotation.</title>
        <authorList>
            <consortium name="The Broad Institute Genomics Platform"/>
            <consortium name="The Broad Institute Genome Sequencing Center for Infectious Disease"/>
            <person name="Wu L."/>
            <person name="Ma J."/>
        </authorList>
    </citation>
    <scope>NUCLEOTIDE SEQUENCE [LARGE SCALE GENOMIC DNA]</scope>
    <source>
        <strain evidence="3">CCUG 50353</strain>
    </source>
</reference>
<dbReference type="Gene3D" id="3.30.70.1290">
    <property type="entry name" value="Transposase IS200-like"/>
    <property type="match status" value="1"/>
</dbReference>
<dbReference type="RefSeq" id="WP_378140289.1">
    <property type="nucleotide sequence ID" value="NZ_JBHSEF010000009.1"/>
</dbReference>
<gene>
    <name evidence="2" type="ORF">ACFO0S_03655</name>
</gene>
<organism evidence="2 3">
    <name type="scientific">Chryseomicrobium palamuruense</name>
    <dbReference type="NCBI Taxonomy" id="682973"/>
    <lineage>
        <taxon>Bacteria</taxon>
        <taxon>Bacillati</taxon>
        <taxon>Bacillota</taxon>
        <taxon>Bacilli</taxon>
        <taxon>Bacillales</taxon>
        <taxon>Caryophanaceae</taxon>
        <taxon>Chryseomicrobium</taxon>
    </lineage>
</organism>
<dbReference type="SMART" id="SM01321">
    <property type="entry name" value="Y1_Tnp"/>
    <property type="match status" value="1"/>
</dbReference>
<proteinExistence type="predicted"/>
<name>A0ABV8UUB8_9BACL</name>
<protein>
    <submittedName>
        <fullName evidence="2">Transposase</fullName>
    </submittedName>
</protein>
<dbReference type="PANTHER" id="PTHR34322">
    <property type="entry name" value="TRANSPOSASE, Y1_TNP DOMAIN-CONTAINING"/>
    <property type="match status" value="1"/>
</dbReference>
<dbReference type="EMBL" id="JBHSEF010000009">
    <property type="protein sequence ID" value="MFC4354166.1"/>
    <property type="molecule type" value="Genomic_DNA"/>
</dbReference>
<dbReference type="InterPro" id="IPR002686">
    <property type="entry name" value="Transposase_17"/>
</dbReference>
<evidence type="ECO:0000313" key="3">
    <source>
        <dbReference type="Proteomes" id="UP001595733"/>
    </source>
</evidence>
<comment type="caution">
    <text evidence="2">The sequence shown here is derived from an EMBL/GenBank/DDBJ whole genome shotgun (WGS) entry which is preliminary data.</text>
</comment>